<keyword evidence="4 5" id="KW-0326">Glycosidase</keyword>
<dbReference type="EMBL" id="JBCFQK010000024">
    <property type="protein sequence ID" value="MFA9195512.1"/>
    <property type="molecule type" value="Genomic_DNA"/>
</dbReference>
<keyword evidence="9" id="KW-1185">Reference proteome</keyword>
<dbReference type="SUPFAM" id="SSF51011">
    <property type="entry name" value="Glycosyl hydrolase domain"/>
    <property type="match status" value="1"/>
</dbReference>
<accession>A0ABV4TRJ0</accession>
<dbReference type="Proteomes" id="UP001574170">
    <property type="component" value="Unassembled WGS sequence"/>
</dbReference>
<dbReference type="InterPro" id="IPR041233">
    <property type="entry name" value="Melibiase_C"/>
</dbReference>
<evidence type="ECO:0000259" key="7">
    <source>
        <dbReference type="Pfam" id="PF17801"/>
    </source>
</evidence>
<organism evidence="8 9">
    <name type="scientific">Flavobacterium magnesitis</name>
    <dbReference type="NCBI Taxonomy" id="3138077"/>
    <lineage>
        <taxon>Bacteria</taxon>
        <taxon>Pseudomonadati</taxon>
        <taxon>Bacteroidota</taxon>
        <taxon>Flavobacteriia</taxon>
        <taxon>Flavobacteriales</taxon>
        <taxon>Flavobacteriaceae</taxon>
        <taxon>Flavobacterium</taxon>
    </lineage>
</organism>
<dbReference type="PANTHER" id="PTHR11452">
    <property type="entry name" value="ALPHA-GALACTOSIDASE/ALPHA-N-ACETYLGALACTOSAMINIDASE"/>
    <property type="match status" value="1"/>
</dbReference>
<feature type="chain" id="PRO_5046319031" description="Alpha-galactosidase" evidence="6">
    <location>
        <begin position="23"/>
        <end position="455"/>
    </location>
</feature>
<dbReference type="GO" id="GO:0016787">
    <property type="term" value="F:hydrolase activity"/>
    <property type="evidence" value="ECO:0007669"/>
    <property type="project" value="UniProtKB-KW"/>
</dbReference>
<evidence type="ECO:0000256" key="2">
    <source>
        <dbReference type="ARBA" id="ARBA00022729"/>
    </source>
</evidence>
<keyword evidence="3 5" id="KW-0378">Hydrolase</keyword>
<dbReference type="SUPFAM" id="SSF51445">
    <property type="entry name" value="(Trans)glycosidases"/>
    <property type="match status" value="1"/>
</dbReference>
<dbReference type="PANTHER" id="PTHR11452:SF42">
    <property type="entry name" value="ALPHA-GALACTOSIDASE"/>
    <property type="match status" value="1"/>
</dbReference>
<dbReference type="Pfam" id="PF17801">
    <property type="entry name" value="Melibiase_C"/>
    <property type="match status" value="1"/>
</dbReference>
<feature type="domain" description="Alpha galactosidase C-terminal" evidence="7">
    <location>
        <begin position="378"/>
        <end position="451"/>
    </location>
</feature>
<dbReference type="InterPro" id="IPR013780">
    <property type="entry name" value="Glyco_hydro_b"/>
</dbReference>
<protein>
    <recommendedName>
        <fullName evidence="5">Alpha-galactosidase</fullName>
        <ecNumber evidence="5">3.2.1.22</ecNumber>
    </recommendedName>
    <alternativeName>
        <fullName evidence="5">Melibiase</fullName>
    </alternativeName>
</protein>
<dbReference type="Gene3D" id="2.60.40.1180">
    <property type="entry name" value="Golgi alpha-mannosidase II"/>
    <property type="match status" value="1"/>
</dbReference>
<dbReference type="CDD" id="cd14792">
    <property type="entry name" value="GH27"/>
    <property type="match status" value="1"/>
</dbReference>
<evidence type="ECO:0000256" key="1">
    <source>
        <dbReference type="ARBA" id="ARBA00009743"/>
    </source>
</evidence>
<dbReference type="Pfam" id="PF16499">
    <property type="entry name" value="Melibiase_2"/>
    <property type="match status" value="1"/>
</dbReference>
<evidence type="ECO:0000313" key="9">
    <source>
        <dbReference type="Proteomes" id="UP001574170"/>
    </source>
</evidence>
<sequence length="455" mass="51600">MKIKNKIALALGVVLVSVTTNAQKSVFKKDEFKQWAQTPPMGWNSWDCYGSTVEEHEVKANADYMVKNLKKSGWEYIVVDIRWFVENDKAGGYNQKDPRYVMDQYGRYLPALNRFPSAKDGQGFKPLSDYIHKKGLKFGIHIMRGIPKKAVEEKLPIKGASGITADQIYTTDLQCEWLKDNYTILADKPGAQEYYDSLFELYAQWGVDFIKIDDLSRPYHEAEINLIRKAIDKCGRKIVLSTSPGETPISAANHVSSHANMWRMVDDVWDTWPHITHLMDVAQKWYPHIAPGTWPDCDMIPLGRISLRGERGEDRMSRLTKDEQYTLITFFNIFKSPLFFGGDLPSNDAFTLSLLTNKEVLKMHRESTDVKQLFQKDGRVAVTSRNPKDGSIYLALFNISDKKTEKVAVSLADLGIKNADVTNLWTGKKVASVSNEISASLAAHSSVLYKLKAKK</sequence>
<comment type="catalytic activity">
    <reaction evidence="5">
        <text>Hydrolysis of terminal, non-reducing alpha-D-galactose residues in alpha-D-galactosides, including galactose oligosaccharides, galactomannans and galactolipids.</text>
        <dbReference type="EC" id="3.2.1.22"/>
    </reaction>
</comment>
<gene>
    <name evidence="8" type="ORF">AAGV33_13965</name>
</gene>
<evidence type="ECO:0000256" key="5">
    <source>
        <dbReference type="RuleBase" id="RU361168"/>
    </source>
</evidence>
<evidence type="ECO:0000256" key="6">
    <source>
        <dbReference type="SAM" id="SignalP"/>
    </source>
</evidence>
<dbReference type="PRINTS" id="PR00740">
    <property type="entry name" value="GLHYDRLASE27"/>
</dbReference>
<comment type="similarity">
    <text evidence="1 5">Belongs to the glycosyl hydrolase 27 family.</text>
</comment>
<name>A0ABV4TRJ0_9FLAO</name>
<dbReference type="InterPro" id="IPR002241">
    <property type="entry name" value="Glyco_hydro_27"/>
</dbReference>
<keyword evidence="5" id="KW-1015">Disulfide bond</keyword>
<dbReference type="InterPro" id="IPR017853">
    <property type="entry name" value="GH"/>
</dbReference>
<evidence type="ECO:0000256" key="4">
    <source>
        <dbReference type="ARBA" id="ARBA00023295"/>
    </source>
</evidence>
<feature type="signal peptide" evidence="6">
    <location>
        <begin position="1"/>
        <end position="22"/>
    </location>
</feature>
<comment type="caution">
    <text evidence="8">The sequence shown here is derived from an EMBL/GenBank/DDBJ whole genome shotgun (WGS) entry which is preliminary data.</text>
</comment>
<reference evidence="8 9" key="1">
    <citation type="submission" date="2024-04" db="EMBL/GenBank/DDBJ databases">
        <title>New Clade of Flavobacterium.</title>
        <authorList>
            <person name="Matos L."/>
            <person name="Proenca D.N."/>
            <person name="Fransisco R.M."/>
            <person name="Chung A.P."/>
            <person name="Maccario L."/>
            <person name="Sorensen S.J."/>
            <person name="Morais P.V."/>
        </authorList>
    </citation>
    <scope>NUCLEOTIDE SEQUENCE [LARGE SCALE GENOMIC DNA]</scope>
    <source>
        <strain evidence="8 9">FBOR7N2.3</strain>
    </source>
</reference>
<proteinExistence type="inferred from homology"/>
<dbReference type="Gene3D" id="3.20.20.70">
    <property type="entry name" value="Aldolase class I"/>
    <property type="match status" value="1"/>
</dbReference>
<keyword evidence="2 6" id="KW-0732">Signal</keyword>
<evidence type="ECO:0000256" key="3">
    <source>
        <dbReference type="ARBA" id="ARBA00022801"/>
    </source>
</evidence>
<dbReference type="InterPro" id="IPR013785">
    <property type="entry name" value="Aldolase_TIM"/>
</dbReference>
<evidence type="ECO:0000313" key="8">
    <source>
        <dbReference type="EMBL" id="MFA9195512.1"/>
    </source>
</evidence>
<dbReference type="EC" id="3.2.1.22" evidence="5"/>
<dbReference type="RefSeq" id="WP_373392763.1">
    <property type="nucleotide sequence ID" value="NZ_JBCFQK010000024.1"/>
</dbReference>